<protein>
    <submittedName>
        <fullName evidence="3">DnaJ domain containing protein</fullName>
    </submittedName>
</protein>
<dbReference type="GO" id="GO:0005739">
    <property type="term" value="C:mitochondrion"/>
    <property type="evidence" value="ECO:0007669"/>
    <property type="project" value="GOC"/>
</dbReference>
<sequence length="694" mass="79416">MIYKPTSGLYLSLFIDYHKLIRQWHPDKAQSMIHRNAEASDAHHEVSRDSAFNKIHLAYTVLSDPAKKRLYDKYGSDGVNLKNLVKKQMDREIVETHTIQEVIQDEEQIKKHDEILRISEEAEIERRIRLLMQKRHWDKFKENPVQVITRFTFSGVTSMFDNQVDALIRRRFFQIRDTVVNNSVEIALSRQTRLGCVFMSSIPRTSFGTCRGAIQLTSQITDTIQSTISVDCGDHLGYKSSSLYLKKMFADHFWVTSVLSVDRYLTPTMHCIVHKSLADRHVFELSGFPQWTLTYGYNYTIAEDLKVNMQAAVTRGGVGTVARVKAMSTSGSVIGAVCMFSMHGGLSLDGYLRQKFETEILAKMKVECRLRFRINSLYLIIRMVLNNTHIDFPIELYTGNVDYCVFLGTAAASTVMMVPVAFEMLRNLISPQMPALKDEPLVNSMRRTFYSKFPLFSYIGGWWDDGMKHEKYVNDFGSCCELMHKTAIWSEEALEGIVAREVRSAQQESDALFNVAKKIYEKEAANDGLVILFAVYGHPEAINRIQELINIDVFDHLKAVISSVNPDQRPIMCLGGTKDSVYGTVTVEYILKQNNQSRLQKLFNRYIIDVTNVLMSRVSSRWLLNASRLQVTDSSLIISTSSKKKLIGFADPCANIPNVQPELYVCYRHNKKLYTIRLRDDDPMLLPQQPTARS</sequence>
<feature type="domain" description="J" evidence="2">
    <location>
        <begin position="1"/>
        <end position="75"/>
    </location>
</feature>
<accession>A0AAD9G705</accession>
<dbReference type="PANTHER" id="PTHR44157:SF1">
    <property type="entry name" value="DNAJ HOMOLOG SUBFAMILY C MEMBER 11"/>
    <property type="match status" value="1"/>
</dbReference>
<name>A0AAD9G705_BABDI</name>
<organism evidence="3 4">
    <name type="scientific">Babesia divergens</name>
    <dbReference type="NCBI Taxonomy" id="32595"/>
    <lineage>
        <taxon>Eukaryota</taxon>
        <taxon>Sar</taxon>
        <taxon>Alveolata</taxon>
        <taxon>Apicomplexa</taxon>
        <taxon>Aconoidasida</taxon>
        <taxon>Piroplasmida</taxon>
        <taxon>Babesiidae</taxon>
        <taxon>Babesia</taxon>
    </lineage>
</organism>
<evidence type="ECO:0000313" key="3">
    <source>
        <dbReference type="EMBL" id="KAK1932982.1"/>
    </source>
</evidence>
<dbReference type="SUPFAM" id="SSF46565">
    <property type="entry name" value="Chaperone J-domain"/>
    <property type="match status" value="1"/>
</dbReference>
<reference evidence="3" key="2">
    <citation type="submission" date="2021-05" db="EMBL/GenBank/DDBJ databases">
        <authorList>
            <person name="Pain A."/>
        </authorList>
    </citation>
    <scope>NUCLEOTIDE SEQUENCE</scope>
    <source>
        <strain evidence="3">1802A</strain>
    </source>
</reference>
<dbReference type="Pfam" id="PF00226">
    <property type="entry name" value="DnaJ"/>
    <property type="match status" value="1"/>
</dbReference>
<dbReference type="Proteomes" id="UP001195914">
    <property type="component" value="Unassembled WGS sequence"/>
</dbReference>
<dbReference type="AlphaFoldDB" id="A0AAD9G705"/>
<dbReference type="Pfam" id="PF11875">
    <property type="entry name" value="DnaJ-like_C11_C"/>
    <property type="match status" value="1"/>
</dbReference>
<evidence type="ECO:0000259" key="2">
    <source>
        <dbReference type="PROSITE" id="PS50076"/>
    </source>
</evidence>
<reference evidence="3" key="1">
    <citation type="journal article" date="2014" name="Nucleic Acids Res.">
        <title>The evolutionary dynamics of variant antigen genes in Babesia reveal a history of genomic innovation underlying host-parasite interaction.</title>
        <authorList>
            <person name="Jackson A.P."/>
            <person name="Otto T.D."/>
            <person name="Darby A."/>
            <person name="Ramaprasad A."/>
            <person name="Xia D."/>
            <person name="Echaide I.E."/>
            <person name="Farber M."/>
            <person name="Gahlot S."/>
            <person name="Gamble J."/>
            <person name="Gupta D."/>
            <person name="Gupta Y."/>
            <person name="Jackson L."/>
            <person name="Malandrin L."/>
            <person name="Malas T.B."/>
            <person name="Moussa E."/>
            <person name="Nair M."/>
            <person name="Reid A.J."/>
            <person name="Sanders M."/>
            <person name="Sharma J."/>
            <person name="Tracey A."/>
            <person name="Quail M.A."/>
            <person name="Weir W."/>
            <person name="Wastling J.M."/>
            <person name="Hall N."/>
            <person name="Willadsen P."/>
            <person name="Lingelbach K."/>
            <person name="Shiels B."/>
            <person name="Tait A."/>
            <person name="Berriman M."/>
            <person name="Allred D.R."/>
            <person name="Pain A."/>
        </authorList>
    </citation>
    <scope>NUCLEOTIDE SEQUENCE</scope>
    <source>
        <strain evidence="3">1802A</strain>
    </source>
</reference>
<dbReference type="GO" id="GO:0042407">
    <property type="term" value="P:cristae formation"/>
    <property type="evidence" value="ECO:0007669"/>
    <property type="project" value="TreeGrafter"/>
</dbReference>
<dbReference type="PROSITE" id="PS50076">
    <property type="entry name" value="DNAJ_2"/>
    <property type="match status" value="1"/>
</dbReference>
<keyword evidence="4" id="KW-1185">Reference proteome</keyword>
<evidence type="ECO:0000313" key="4">
    <source>
        <dbReference type="Proteomes" id="UP001195914"/>
    </source>
</evidence>
<dbReference type="EMBL" id="JAHBMH010000073">
    <property type="protein sequence ID" value="KAK1932982.1"/>
    <property type="molecule type" value="Genomic_DNA"/>
</dbReference>
<evidence type="ECO:0000256" key="1">
    <source>
        <dbReference type="ARBA" id="ARBA00023186"/>
    </source>
</evidence>
<dbReference type="InterPro" id="IPR024586">
    <property type="entry name" value="DnaJ-like_C11_C"/>
</dbReference>
<keyword evidence="1" id="KW-0143">Chaperone</keyword>
<dbReference type="InterPro" id="IPR052243">
    <property type="entry name" value="Mito_inner_membrane_organizer"/>
</dbReference>
<dbReference type="PRINTS" id="PR00625">
    <property type="entry name" value="JDOMAIN"/>
</dbReference>
<gene>
    <name evidence="3" type="ORF">X943_001694</name>
</gene>
<dbReference type="CDD" id="cd06257">
    <property type="entry name" value="DnaJ"/>
    <property type="match status" value="1"/>
</dbReference>
<proteinExistence type="predicted"/>
<dbReference type="InterPro" id="IPR001623">
    <property type="entry name" value="DnaJ_domain"/>
</dbReference>
<dbReference type="Gene3D" id="1.10.287.110">
    <property type="entry name" value="DnaJ domain"/>
    <property type="match status" value="1"/>
</dbReference>
<comment type="caution">
    <text evidence="3">The sequence shown here is derived from an EMBL/GenBank/DDBJ whole genome shotgun (WGS) entry which is preliminary data.</text>
</comment>
<dbReference type="InterPro" id="IPR036869">
    <property type="entry name" value="J_dom_sf"/>
</dbReference>
<dbReference type="PANTHER" id="PTHR44157">
    <property type="entry name" value="DNAJ HOMOLOG SUBFAMILY C MEMBER 11"/>
    <property type="match status" value="1"/>
</dbReference>